<dbReference type="STRING" id="1157962.A0A250WXG1"/>
<evidence type="ECO:0000256" key="3">
    <source>
        <dbReference type="SAM" id="Coils"/>
    </source>
</evidence>
<name>A0A250WXG1_9CHLO</name>
<protein>
    <submittedName>
        <fullName evidence="5">Uncharacterized protein</fullName>
    </submittedName>
</protein>
<reference evidence="5 6" key="1">
    <citation type="submission" date="2017-08" db="EMBL/GenBank/DDBJ databases">
        <title>Acidophilic green algal genome provides insights into adaptation to an acidic environment.</title>
        <authorList>
            <person name="Hirooka S."/>
            <person name="Hirose Y."/>
            <person name="Kanesaki Y."/>
            <person name="Higuchi S."/>
            <person name="Fujiwara T."/>
            <person name="Onuma R."/>
            <person name="Era A."/>
            <person name="Ohbayashi R."/>
            <person name="Uzuka A."/>
            <person name="Nozaki H."/>
            <person name="Yoshikawa H."/>
            <person name="Miyagishima S.Y."/>
        </authorList>
    </citation>
    <scope>NUCLEOTIDE SEQUENCE [LARGE SCALE GENOMIC DNA]</scope>
    <source>
        <strain evidence="5 6">NIES-2499</strain>
    </source>
</reference>
<dbReference type="SUPFAM" id="SSF117281">
    <property type="entry name" value="Kelch motif"/>
    <property type="match status" value="1"/>
</dbReference>
<evidence type="ECO:0000313" key="5">
    <source>
        <dbReference type="EMBL" id="GAX75514.1"/>
    </source>
</evidence>
<feature type="coiled-coil region" evidence="3">
    <location>
        <begin position="611"/>
        <end position="645"/>
    </location>
</feature>
<feature type="coiled-coil region" evidence="3">
    <location>
        <begin position="1304"/>
        <end position="1380"/>
    </location>
</feature>
<feature type="region of interest" description="Disordered" evidence="4">
    <location>
        <begin position="1399"/>
        <end position="1418"/>
    </location>
</feature>
<evidence type="ECO:0000256" key="2">
    <source>
        <dbReference type="ARBA" id="ARBA00022737"/>
    </source>
</evidence>
<organism evidence="5 6">
    <name type="scientific">Chlamydomonas eustigma</name>
    <dbReference type="NCBI Taxonomy" id="1157962"/>
    <lineage>
        <taxon>Eukaryota</taxon>
        <taxon>Viridiplantae</taxon>
        <taxon>Chlorophyta</taxon>
        <taxon>core chlorophytes</taxon>
        <taxon>Chlorophyceae</taxon>
        <taxon>CS clade</taxon>
        <taxon>Chlamydomonadales</taxon>
        <taxon>Chlamydomonadaceae</taxon>
        <taxon>Chlamydomonas</taxon>
    </lineage>
</organism>
<proteinExistence type="predicted"/>
<dbReference type="SUPFAM" id="SSF50965">
    <property type="entry name" value="Galactose oxidase, central domain"/>
    <property type="match status" value="1"/>
</dbReference>
<dbReference type="PANTHER" id="PTHR46093:SF18">
    <property type="entry name" value="FIBRONECTIN TYPE-III DOMAIN-CONTAINING PROTEIN"/>
    <property type="match status" value="1"/>
</dbReference>
<dbReference type="Pfam" id="PF24681">
    <property type="entry name" value="Kelch_KLHDC2_KLHL20_DRC7"/>
    <property type="match status" value="1"/>
</dbReference>
<accession>A0A250WXG1</accession>
<dbReference type="InterPro" id="IPR015915">
    <property type="entry name" value="Kelch-typ_b-propeller"/>
</dbReference>
<comment type="caution">
    <text evidence="5">The sequence shown here is derived from an EMBL/GenBank/DDBJ whole genome shotgun (WGS) entry which is preliminary data.</text>
</comment>
<keyword evidence="3" id="KW-0175">Coiled coil</keyword>
<keyword evidence="1" id="KW-0880">Kelch repeat</keyword>
<dbReference type="Proteomes" id="UP000232323">
    <property type="component" value="Unassembled WGS sequence"/>
</dbReference>
<sequence length="1519" mass="170107">MSRLQELEVQLDEIGSRLSRKTAGLFTEQVNAVPPSSAGITTDAAAFYQPASAQDEVFVIQERAMIQAKTNLREQLLMATCKAQDGRHQDVSGYQSVGQNIMNAENVSRLASMSPNLLRSASDENKCVLSDITCSVHNNQQHFRFIPTAVDKTDVAPSADYSSLMRGLGMSYTNSFQPPPAADMRVHAITWEGQRAAALLALEEEKQILSSQLQDMAAVQRASQQELCHVSQVHKCELEEQSAMLRKEILELNLRHQKEVLQAAGTAGQKLEELQVNSWQLFIRQRSRKLAACAFFLWRRLSVQSRMLARAESVWTARMLGVYFSEWYLYACSVRHNRAQAIALEDREARTEKLMDQRSRLFRLSHLISAWQICSSELRRKRRLYLKADRHWWRVLTTQVLGALEIAVQDAPLWKQILVTSRVKAVRLRQAFRAWVQMRRLNLIYLRNLSLRCLKSWQQHVEAQRRLTDSIKAVQHQWRCRIKAAMLYAWSDMIYTYKKERICISMVEDKNRSRLERCFIERVRSTSRHLRLVKRSLRARTRRIISLWQRVVQRESRNRRVCAAHRGVSLSHFLRAVIFAWRLQSAAATKRLQHEELLGMQSKATQLQYDLKAAELLRVAAREAMSAIQKENQELRVEAKQHQLLLAPDGFLGKALKWRSLPPDQDASLPASRSRHLTFFLPAIQGLPVTDPVQGADLHQGANVPLLSSTLVVMGGVGEDSCWLNDVHILTVNRTVEGSVKTSWAVPTMDWDLSNMAHIPRYRDHAGCECGPGQVLMYGGFDGQEELSTLHLYSFSREGDVCSHEGHVQPSYTSSWQLIQPRNRPPPARSHHSMTYHKAGRMALVFGGYSSAGGGLTGELWAFSLDLMEWSQPVTFGDAPAARRGHVSAVVAGLLVLHGGVTHQGQHLSDTWALDLESRQWTLLKCTGIYPGARRGHACAVVAERYLVIHGGYNGTQLLSDAHVLDLRTTAWTGLEVSGALDDQPSPCSHHTLTSTEHACILLGGSSALGPCRNVFLLESPAVTSGLQQQHQLLEVRQALTAEQGRSADLRGKLHHATMERERIEAQQQVIQSRTSQLTANFNKAAQSVSELKSELFHAEACVAESTAAQRDLELRVAAYRRKLERARQGGRLAAVEAENIYNQLQEARSYSSVLEGSLEQALAAAHDAQAVTLQISGERQALQMQLAAGGNELGVLRQMVAAVEKEHREAVVRIQQRADEEVKRVREQAMEELKGVMGAAAVETEWNGPGSETTVLGVQEDICGQNPDSAQNKESLFNNLRSRGGDAVQGMSSAVVGTRRDGRAEHILELRDYTELLQELAQARMEASKEAAAHQAAKRAASDAVEDLHRMEFRYKVTIEQLEQQVRQMQRSRWREEIKEPGASSVWKGDERLQLVRHDLEGGGGNGGSNNIQHSQDKKFVPRYSAVDEEDTVTICKKDLTFNEAQPSRISDLGVGPTRVGVSGHAIERGDTSDGLYAVNMLHQAASVEIEGAMLSGGGITMPHYNMLLQMRSNMFQD</sequence>
<dbReference type="OrthoDB" id="538909at2759"/>
<evidence type="ECO:0000256" key="1">
    <source>
        <dbReference type="ARBA" id="ARBA00022441"/>
    </source>
</evidence>
<keyword evidence="2" id="KW-0677">Repeat</keyword>
<dbReference type="InterPro" id="IPR011043">
    <property type="entry name" value="Gal_Oxase/kelch_b-propeller"/>
</dbReference>
<evidence type="ECO:0000313" key="6">
    <source>
        <dbReference type="Proteomes" id="UP000232323"/>
    </source>
</evidence>
<evidence type="ECO:0000256" key="4">
    <source>
        <dbReference type="SAM" id="MobiDB-lite"/>
    </source>
</evidence>
<dbReference type="EMBL" id="BEGY01000012">
    <property type="protein sequence ID" value="GAX75514.1"/>
    <property type="molecule type" value="Genomic_DNA"/>
</dbReference>
<dbReference type="PANTHER" id="PTHR46093">
    <property type="entry name" value="ACYL-COA-BINDING DOMAIN-CONTAINING PROTEIN 5"/>
    <property type="match status" value="1"/>
</dbReference>
<gene>
    <name evidence="5" type="ORF">CEUSTIGMA_g2957.t1</name>
</gene>
<dbReference type="Gene3D" id="2.120.10.80">
    <property type="entry name" value="Kelch-type beta propeller"/>
    <property type="match status" value="2"/>
</dbReference>
<keyword evidence="6" id="KW-1185">Reference proteome</keyword>